<accession>A0ABY1Q561</accession>
<dbReference type="PANTHER" id="PTHR22901:SF0">
    <property type="entry name" value="SIALATE O-ACETYLESTERASE"/>
    <property type="match status" value="1"/>
</dbReference>
<dbReference type="Gene3D" id="3.40.50.1110">
    <property type="entry name" value="SGNH hydrolase"/>
    <property type="match status" value="1"/>
</dbReference>
<dbReference type="RefSeq" id="WP_283433040.1">
    <property type="nucleotide sequence ID" value="NZ_FXUG01000006.1"/>
</dbReference>
<keyword evidence="4" id="KW-1185">Reference proteome</keyword>
<evidence type="ECO:0000313" key="3">
    <source>
        <dbReference type="EMBL" id="SMP59989.1"/>
    </source>
</evidence>
<gene>
    <name evidence="3" type="ORF">SAMN06265222_106298</name>
</gene>
<feature type="compositionally biased region" description="Basic residues" evidence="1">
    <location>
        <begin position="262"/>
        <end position="272"/>
    </location>
</feature>
<feature type="region of interest" description="Disordered" evidence="1">
    <location>
        <begin position="252"/>
        <end position="278"/>
    </location>
</feature>
<sequence length="539" mass="59677">MSRFMIVLAFAMLLPAAAQAELSVPNFFSDHMVLQRERAASIWGKATPGAEVIVGFKDNNSTVKTGDDGRWRVGVETGKADATGADLTIQSGDDSITLHDVLVGEVWFASGQSNMAFTMNRVPAYADLIAKADHPQIRMFNAQSAVSVEPKDDIRGEWTLCNPESVPSYSAVAFFFARKLHTELDIPIGVIKSAWGGKPVETFTSREALNTLPGTKALVDAVIQADAKYDEAKSQVAYQARLDQWTAAAKAQRKLPADQRKKLPRKPTKPKRPLATEGKPGVLFNSMIHPFVGYTMRGAIWYQGEANAKPGAVPYDQTLPLMIRDWRERWNDDLSFYFVQLANFHQPSTEPGTPDLWALLQDRMRLILDTTPKTGMATINDVGEANDIHPKNKQAPGERLARWALVKDYGKDLVYSGPLFRSSNVNGNAIEVTFDQAGEGLKSRNNEQLKRFEIAGQDRVWHWADAKVEGTDSVLVSSEEVPNPVAVRYAWAANPEGANLVNSEGLPASIFRTDDWDDVEPIVEQKAKPRQATRRELAK</sequence>
<dbReference type="Proteomes" id="UP001158067">
    <property type="component" value="Unassembled WGS sequence"/>
</dbReference>
<evidence type="ECO:0000256" key="2">
    <source>
        <dbReference type="SAM" id="SignalP"/>
    </source>
</evidence>
<name>A0ABY1Q561_9BACT</name>
<dbReference type="SUPFAM" id="SSF52266">
    <property type="entry name" value="SGNH hydrolase"/>
    <property type="match status" value="1"/>
</dbReference>
<organism evidence="3 4">
    <name type="scientific">Neorhodopirellula lusitana</name>
    <dbReference type="NCBI Taxonomy" id="445327"/>
    <lineage>
        <taxon>Bacteria</taxon>
        <taxon>Pseudomonadati</taxon>
        <taxon>Planctomycetota</taxon>
        <taxon>Planctomycetia</taxon>
        <taxon>Pirellulales</taxon>
        <taxon>Pirellulaceae</taxon>
        <taxon>Neorhodopirellula</taxon>
    </lineage>
</organism>
<feature type="signal peptide" evidence="2">
    <location>
        <begin position="1"/>
        <end position="20"/>
    </location>
</feature>
<evidence type="ECO:0000256" key="1">
    <source>
        <dbReference type="SAM" id="MobiDB-lite"/>
    </source>
</evidence>
<dbReference type="InterPro" id="IPR036514">
    <property type="entry name" value="SGNH_hydro_sf"/>
</dbReference>
<dbReference type="PANTHER" id="PTHR22901">
    <property type="entry name" value="SIALATE O-ACETYLESTERASE"/>
    <property type="match status" value="1"/>
</dbReference>
<reference evidence="3 4" key="1">
    <citation type="submission" date="2017-05" db="EMBL/GenBank/DDBJ databases">
        <authorList>
            <person name="Varghese N."/>
            <person name="Submissions S."/>
        </authorList>
    </citation>
    <scope>NUCLEOTIDE SEQUENCE [LARGE SCALE GENOMIC DNA]</scope>
    <source>
        <strain evidence="3 4">DSM 25457</strain>
    </source>
</reference>
<feature type="chain" id="PRO_5046839074" evidence="2">
    <location>
        <begin position="21"/>
        <end position="539"/>
    </location>
</feature>
<dbReference type="EMBL" id="FXUG01000006">
    <property type="protein sequence ID" value="SMP59989.1"/>
    <property type="molecule type" value="Genomic_DNA"/>
</dbReference>
<evidence type="ECO:0000313" key="4">
    <source>
        <dbReference type="Proteomes" id="UP001158067"/>
    </source>
</evidence>
<protein>
    <submittedName>
        <fullName evidence="3">Sialate O-acetylesterase</fullName>
    </submittedName>
</protein>
<dbReference type="InterPro" id="IPR039329">
    <property type="entry name" value="SIAE"/>
</dbReference>
<comment type="caution">
    <text evidence="3">The sequence shown here is derived from an EMBL/GenBank/DDBJ whole genome shotgun (WGS) entry which is preliminary data.</text>
</comment>
<proteinExistence type="predicted"/>
<keyword evidence="2" id="KW-0732">Signal</keyword>